<sequence>MRDLVVTENITLDGVVDAAGGWFAVASESGVDDSDMLDELRAQSAASDATLFGRVTFEEMRGYWPEHEDDPSGVGKHLRDVAKYVVSSTLDEPGWDNSFVLSGPLEDEIRSLKERPGGDIVATGSVRLVHSLIALDLVDEFRLFVYPVVVGRGARLFEDAEGVPRLALAETKPFRNGVVLLRYRRR</sequence>
<dbReference type="Proteomes" id="UP001595872">
    <property type="component" value="Unassembled WGS sequence"/>
</dbReference>
<dbReference type="InterPro" id="IPR002734">
    <property type="entry name" value="RibDG_C"/>
</dbReference>
<dbReference type="PANTHER" id="PTHR38011">
    <property type="entry name" value="DIHYDROFOLATE REDUCTASE FAMILY PROTEIN (AFU_ORTHOLOGUE AFUA_8G06820)"/>
    <property type="match status" value="1"/>
</dbReference>
<comment type="caution">
    <text evidence="2">The sequence shown here is derived from an EMBL/GenBank/DDBJ whole genome shotgun (WGS) entry which is preliminary data.</text>
</comment>
<dbReference type="Pfam" id="PF01872">
    <property type="entry name" value="RibD_C"/>
    <property type="match status" value="1"/>
</dbReference>
<reference evidence="3" key="1">
    <citation type="journal article" date="2019" name="Int. J. Syst. Evol. Microbiol.">
        <title>The Global Catalogue of Microorganisms (GCM) 10K type strain sequencing project: providing services to taxonomists for standard genome sequencing and annotation.</title>
        <authorList>
            <consortium name="The Broad Institute Genomics Platform"/>
            <consortium name="The Broad Institute Genome Sequencing Center for Infectious Disease"/>
            <person name="Wu L."/>
            <person name="Ma J."/>
        </authorList>
    </citation>
    <scope>NUCLEOTIDE SEQUENCE [LARGE SCALE GENOMIC DNA]</scope>
    <source>
        <strain evidence="3">KLKA75</strain>
    </source>
</reference>
<evidence type="ECO:0000313" key="3">
    <source>
        <dbReference type="Proteomes" id="UP001595872"/>
    </source>
</evidence>
<protein>
    <submittedName>
        <fullName evidence="2">Dihydrofolate reductase family protein</fullName>
    </submittedName>
</protein>
<keyword evidence="3" id="KW-1185">Reference proteome</keyword>
<dbReference type="InterPro" id="IPR050765">
    <property type="entry name" value="Riboflavin_Biosynth_HTPR"/>
</dbReference>
<gene>
    <name evidence="2" type="ORF">ACFPCY_17900</name>
</gene>
<feature type="domain" description="Bacterial bifunctional deaminase-reductase C-terminal" evidence="1">
    <location>
        <begin position="4"/>
        <end position="180"/>
    </location>
</feature>
<dbReference type="InterPro" id="IPR024072">
    <property type="entry name" value="DHFR-like_dom_sf"/>
</dbReference>
<organism evidence="2 3">
    <name type="scientific">Actinomadura gamaensis</name>
    <dbReference type="NCBI Taxonomy" id="1763541"/>
    <lineage>
        <taxon>Bacteria</taxon>
        <taxon>Bacillati</taxon>
        <taxon>Actinomycetota</taxon>
        <taxon>Actinomycetes</taxon>
        <taxon>Streptosporangiales</taxon>
        <taxon>Thermomonosporaceae</taxon>
        <taxon>Actinomadura</taxon>
    </lineage>
</organism>
<accession>A0ABV9TYF1</accession>
<dbReference type="RefSeq" id="WP_378256533.1">
    <property type="nucleotide sequence ID" value="NZ_JBHSIT010000005.1"/>
</dbReference>
<dbReference type="EMBL" id="JBHSIT010000005">
    <property type="protein sequence ID" value="MFC4909200.1"/>
    <property type="molecule type" value="Genomic_DNA"/>
</dbReference>
<dbReference type="Gene3D" id="3.40.430.10">
    <property type="entry name" value="Dihydrofolate Reductase, subunit A"/>
    <property type="match status" value="1"/>
</dbReference>
<evidence type="ECO:0000259" key="1">
    <source>
        <dbReference type="Pfam" id="PF01872"/>
    </source>
</evidence>
<dbReference type="SUPFAM" id="SSF53597">
    <property type="entry name" value="Dihydrofolate reductase-like"/>
    <property type="match status" value="1"/>
</dbReference>
<evidence type="ECO:0000313" key="2">
    <source>
        <dbReference type="EMBL" id="MFC4909200.1"/>
    </source>
</evidence>
<proteinExistence type="predicted"/>
<name>A0ABV9TYF1_9ACTN</name>
<dbReference type="PANTHER" id="PTHR38011:SF11">
    <property type="entry name" value="2,5-DIAMINO-6-RIBOSYLAMINO-4(3H)-PYRIMIDINONE 5'-PHOSPHATE REDUCTASE"/>
    <property type="match status" value="1"/>
</dbReference>